<dbReference type="PROSITE" id="PS00444">
    <property type="entry name" value="POLYPRENYL_SYNTHASE_2"/>
    <property type="match status" value="1"/>
</dbReference>
<dbReference type="Gene3D" id="1.10.600.10">
    <property type="entry name" value="Farnesyl Diphosphate Synthase"/>
    <property type="match status" value="1"/>
</dbReference>
<keyword evidence="5" id="KW-0460">Magnesium</keyword>
<comment type="cofactor">
    <cofactor evidence="1">
        <name>Mg(2+)</name>
        <dbReference type="ChEBI" id="CHEBI:18420"/>
    </cofactor>
</comment>
<keyword evidence="8" id="KW-1185">Reference proteome</keyword>
<accession>A0A0R1MQI7</accession>
<dbReference type="SFLD" id="SFLDS00005">
    <property type="entry name" value="Isoprenoid_Synthase_Type_I"/>
    <property type="match status" value="1"/>
</dbReference>
<comment type="caution">
    <text evidence="7">The sequence shown here is derived from an EMBL/GenBank/DDBJ whole genome shotgun (WGS) entry which is preliminary data.</text>
</comment>
<dbReference type="InterPro" id="IPR000092">
    <property type="entry name" value="Polyprenyl_synt"/>
</dbReference>
<dbReference type="GO" id="GO:0046872">
    <property type="term" value="F:metal ion binding"/>
    <property type="evidence" value="ECO:0007669"/>
    <property type="project" value="UniProtKB-KW"/>
</dbReference>
<dbReference type="PANTHER" id="PTHR12001:SF69">
    <property type="entry name" value="ALL TRANS-POLYPRENYL-DIPHOSPHATE SYNTHASE PDSS1"/>
    <property type="match status" value="1"/>
</dbReference>
<evidence type="ECO:0000256" key="1">
    <source>
        <dbReference type="ARBA" id="ARBA00001946"/>
    </source>
</evidence>
<gene>
    <name evidence="7" type="ORF">FC92_GL000384</name>
</gene>
<dbReference type="InterPro" id="IPR033749">
    <property type="entry name" value="Polyprenyl_synt_CS"/>
</dbReference>
<dbReference type="PATRIC" id="fig|1423759.3.peg.418"/>
<comment type="similarity">
    <text evidence="2 6">Belongs to the FPP/GGPP synthase family.</text>
</comment>
<dbReference type="OrthoDB" id="9805316at2"/>
<dbReference type="PANTHER" id="PTHR12001">
    <property type="entry name" value="GERANYLGERANYL PYROPHOSPHATE SYNTHASE"/>
    <property type="match status" value="1"/>
</dbReference>
<evidence type="ECO:0000256" key="3">
    <source>
        <dbReference type="ARBA" id="ARBA00022679"/>
    </source>
</evidence>
<dbReference type="CDD" id="cd00685">
    <property type="entry name" value="Trans_IPPS_HT"/>
    <property type="match status" value="1"/>
</dbReference>
<evidence type="ECO:0000256" key="6">
    <source>
        <dbReference type="RuleBase" id="RU004466"/>
    </source>
</evidence>
<keyword evidence="3 6" id="KW-0808">Transferase</keyword>
<organism evidence="7 8">
    <name type="scientific">Liquorilactobacillus hordei DSM 19519</name>
    <dbReference type="NCBI Taxonomy" id="1423759"/>
    <lineage>
        <taxon>Bacteria</taxon>
        <taxon>Bacillati</taxon>
        <taxon>Bacillota</taxon>
        <taxon>Bacilli</taxon>
        <taxon>Lactobacillales</taxon>
        <taxon>Lactobacillaceae</taxon>
        <taxon>Liquorilactobacillus</taxon>
    </lineage>
</organism>
<dbReference type="EMBL" id="AZDX01000014">
    <property type="protein sequence ID" value="KRL06787.1"/>
    <property type="molecule type" value="Genomic_DNA"/>
</dbReference>
<dbReference type="RefSeq" id="WP_057869511.1">
    <property type="nucleotide sequence ID" value="NZ_AZDX01000014.1"/>
</dbReference>
<dbReference type="Proteomes" id="UP000051448">
    <property type="component" value="Unassembled WGS sequence"/>
</dbReference>
<sequence>MLDIWSHYPNVAQKLNTVSSLINEHLSTDKPDVKQLLADAAQEQGKMLRPGLFLLFSELGNKHEQSEEQLLKIAASLEILHKATLIHDDIIDDSPLRHGVITIQSNFGKDVAVYAGDLLFTVFFELLIDTMNGTTMMKDNAAAMKKLLFGELSQMHARFNQNQTIENYVENIKGKTAELFRLACLEGAYFGKSSSEVTQIAASIGENIGIAFQIYDDILDYTSSSKILKKPVLEDLAQGVYTSPLLFAIAKDPQAFAPFLDKKQNISVAEIKKVSNLVHKLGGVKDAITFAQSYTKNALVDIDKLPQNEITISIKKLTNSLLNRKF</sequence>
<dbReference type="AlphaFoldDB" id="A0A0R1MQI7"/>
<dbReference type="InterPro" id="IPR008949">
    <property type="entry name" value="Isoprenoid_synthase_dom_sf"/>
</dbReference>
<dbReference type="STRING" id="1423759.FC92_GL000384"/>
<dbReference type="SUPFAM" id="SSF48576">
    <property type="entry name" value="Terpenoid synthases"/>
    <property type="match status" value="1"/>
</dbReference>
<evidence type="ECO:0000313" key="8">
    <source>
        <dbReference type="Proteomes" id="UP000051448"/>
    </source>
</evidence>
<proteinExistence type="inferred from homology"/>
<dbReference type="GeneID" id="98309905"/>
<dbReference type="Pfam" id="PF00348">
    <property type="entry name" value="polyprenyl_synt"/>
    <property type="match status" value="1"/>
</dbReference>
<keyword evidence="4" id="KW-0479">Metal-binding</keyword>
<evidence type="ECO:0000256" key="4">
    <source>
        <dbReference type="ARBA" id="ARBA00022723"/>
    </source>
</evidence>
<name>A0A0R1MQI7_9LACO</name>
<evidence type="ECO:0000256" key="5">
    <source>
        <dbReference type="ARBA" id="ARBA00022842"/>
    </source>
</evidence>
<protein>
    <submittedName>
        <fullName evidence="7">Polyprenyl diphosphate synthase</fullName>
    </submittedName>
</protein>
<evidence type="ECO:0000256" key="2">
    <source>
        <dbReference type="ARBA" id="ARBA00006706"/>
    </source>
</evidence>
<dbReference type="GO" id="GO:0008299">
    <property type="term" value="P:isoprenoid biosynthetic process"/>
    <property type="evidence" value="ECO:0007669"/>
    <property type="project" value="InterPro"/>
</dbReference>
<reference evidence="7 8" key="1">
    <citation type="journal article" date="2015" name="Genome Announc.">
        <title>Expanding the biotechnology potential of lactobacilli through comparative genomics of 213 strains and associated genera.</title>
        <authorList>
            <person name="Sun Z."/>
            <person name="Harris H.M."/>
            <person name="McCann A."/>
            <person name="Guo C."/>
            <person name="Argimon S."/>
            <person name="Zhang W."/>
            <person name="Yang X."/>
            <person name="Jeffery I.B."/>
            <person name="Cooney J.C."/>
            <person name="Kagawa T.F."/>
            <person name="Liu W."/>
            <person name="Song Y."/>
            <person name="Salvetti E."/>
            <person name="Wrobel A."/>
            <person name="Rasinkangas P."/>
            <person name="Parkhill J."/>
            <person name="Rea M.C."/>
            <person name="O'Sullivan O."/>
            <person name="Ritari J."/>
            <person name="Douillard F.P."/>
            <person name="Paul Ross R."/>
            <person name="Yang R."/>
            <person name="Briner A.E."/>
            <person name="Felis G.E."/>
            <person name="de Vos W.M."/>
            <person name="Barrangou R."/>
            <person name="Klaenhammer T.R."/>
            <person name="Caufield P.W."/>
            <person name="Cui Y."/>
            <person name="Zhang H."/>
            <person name="O'Toole P.W."/>
        </authorList>
    </citation>
    <scope>NUCLEOTIDE SEQUENCE [LARGE SCALE GENOMIC DNA]</scope>
    <source>
        <strain evidence="7 8">DSM 19519</strain>
    </source>
</reference>
<evidence type="ECO:0000313" key="7">
    <source>
        <dbReference type="EMBL" id="KRL06787.1"/>
    </source>
</evidence>
<dbReference type="GO" id="GO:0004659">
    <property type="term" value="F:prenyltransferase activity"/>
    <property type="evidence" value="ECO:0007669"/>
    <property type="project" value="InterPro"/>
</dbReference>